<evidence type="ECO:0000313" key="3">
    <source>
        <dbReference type="EMBL" id="MBE9031417.1"/>
    </source>
</evidence>
<dbReference type="CDD" id="cd16442">
    <property type="entry name" value="BPL"/>
    <property type="match status" value="1"/>
</dbReference>
<dbReference type="PROSITE" id="PS51733">
    <property type="entry name" value="BPL_LPL_CATALYTIC"/>
    <property type="match status" value="1"/>
</dbReference>
<gene>
    <name evidence="3" type="ORF">IQ266_16910</name>
</gene>
<feature type="domain" description="BPL/LPL catalytic" evidence="2">
    <location>
        <begin position="1"/>
        <end position="181"/>
    </location>
</feature>
<dbReference type="EC" id="6.3.4.15" evidence="3"/>
<dbReference type="SUPFAM" id="SSF55681">
    <property type="entry name" value="Class II aaRS and biotin synthetases"/>
    <property type="match status" value="1"/>
</dbReference>
<dbReference type="PANTHER" id="PTHR12835">
    <property type="entry name" value="BIOTIN PROTEIN LIGASE"/>
    <property type="match status" value="1"/>
</dbReference>
<protein>
    <submittedName>
        <fullName evidence="3">Biotin--[acetyl-CoA-carboxylase] ligase</fullName>
        <ecNumber evidence="3">6.3.4.15</ecNumber>
    </submittedName>
</protein>
<dbReference type="Pfam" id="PF03099">
    <property type="entry name" value="BPL_LplA_LipB"/>
    <property type="match status" value="1"/>
</dbReference>
<name>A0A928VRV3_9CYAN</name>
<dbReference type="GO" id="GO:0005737">
    <property type="term" value="C:cytoplasm"/>
    <property type="evidence" value="ECO:0007669"/>
    <property type="project" value="TreeGrafter"/>
</dbReference>
<dbReference type="GO" id="GO:0004077">
    <property type="term" value="F:biotin--[biotin carboxyl-carrier protein] ligase activity"/>
    <property type="evidence" value="ECO:0007669"/>
    <property type="project" value="UniProtKB-EC"/>
</dbReference>
<reference evidence="3" key="1">
    <citation type="submission" date="2020-10" db="EMBL/GenBank/DDBJ databases">
        <authorList>
            <person name="Castelo-Branco R."/>
            <person name="Eusebio N."/>
            <person name="Adriana R."/>
            <person name="Vieira A."/>
            <person name="Brugerolle De Fraissinette N."/>
            <person name="Rezende De Castro R."/>
            <person name="Schneider M.P."/>
            <person name="Vasconcelos V."/>
            <person name="Leao P.N."/>
        </authorList>
    </citation>
    <scope>NUCLEOTIDE SEQUENCE</scope>
    <source>
        <strain evidence="3">LEGE 11480</strain>
    </source>
</reference>
<proteinExistence type="predicted"/>
<dbReference type="InterPro" id="IPR004143">
    <property type="entry name" value="BPL_LPL_catalytic"/>
</dbReference>
<organism evidence="3 4">
    <name type="scientific">Romeriopsis navalis LEGE 11480</name>
    <dbReference type="NCBI Taxonomy" id="2777977"/>
    <lineage>
        <taxon>Bacteria</taxon>
        <taxon>Bacillati</taxon>
        <taxon>Cyanobacteriota</taxon>
        <taxon>Cyanophyceae</taxon>
        <taxon>Leptolyngbyales</taxon>
        <taxon>Leptolyngbyaceae</taxon>
        <taxon>Romeriopsis</taxon>
        <taxon>Romeriopsis navalis</taxon>
    </lineage>
</organism>
<evidence type="ECO:0000256" key="1">
    <source>
        <dbReference type="ARBA" id="ARBA00022598"/>
    </source>
</evidence>
<dbReference type="AlphaFoldDB" id="A0A928VRV3"/>
<sequence length="251" mass="27949">MNHPDWLRLRPTCPSTNTWALEHLAGLSHGDVVFTSHQTAGRGQWGRHWMAPEGVLTASFILRDLPRPHLSYLSVLVGLAVVQMLEAHAPSLAQRLQIKWPNDVWLDGRKLAGILSETPSHRDNQTTVIVGIGLNRQADFSQTALHDRVISLHEVLSVVPDVMSLLAPLRSALLQLVAELKQLPSAAPLTTNWVRAVNQRDLLRDRTITVKIGVEEMMGIGLGLDWQGGYQLRLPDGTVRSLRAGQIIRWH</sequence>
<dbReference type="InterPro" id="IPR004408">
    <property type="entry name" value="Biotin_CoA_COase_ligase"/>
</dbReference>
<accession>A0A928VRV3</accession>
<comment type="caution">
    <text evidence="3">The sequence shown here is derived from an EMBL/GenBank/DDBJ whole genome shotgun (WGS) entry which is preliminary data.</text>
</comment>
<dbReference type="PANTHER" id="PTHR12835:SF5">
    <property type="entry name" value="BIOTIN--PROTEIN LIGASE"/>
    <property type="match status" value="1"/>
</dbReference>
<dbReference type="RefSeq" id="WP_264326243.1">
    <property type="nucleotide sequence ID" value="NZ_JADEXQ010000062.1"/>
</dbReference>
<dbReference type="Proteomes" id="UP000625316">
    <property type="component" value="Unassembled WGS sequence"/>
</dbReference>
<dbReference type="NCBIfam" id="TIGR00121">
    <property type="entry name" value="birA_ligase"/>
    <property type="match status" value="1"/>
</dbReference>
<evidence type="ECO:0000313" key="4">
    <source>
        <dbReference type="Proteomes" id="UP000625316"/>
    </source>
</evidence>
<dbReference type="EMBL" id="JADEXQ010000062">
    <property type="protein sequence ID" value="MBE9031417.1"/>
    <property type="molecule type" value="Genomic_DNA"/>
</dbReference>
<dbReference type="InterPro" id="IPR045864">
    <property type="entry name" value="aa-tRNA-synth_II/BPL/LPL"/>
</dbReference>
<dbReference type="Gene3D" id="3.30.930.10">
    <property type="entry name" value="Bira Bifunctional Protein, Domain 2"/>
    <property type="match status" value="1"/>
</dbReference>
<keyword evidence="1 3" id="KW-0436">Ligase</keyword>
<evidence type="ECO:0000259" key="2">
    <source>
        <dbReference type="PROSITE" id="PS51733"/>
    </source>
</evidence>
<keyword evidence="4" id="KW-1185">Reference proteome</keyword>